<name>A0A5Q4BAD0_9PEZI</name>
<dbReference type="EMBL" id="PUHP01003433">
    <property type="protein sequence ID" value="TQN63870.1"/>
    <property type="molecule type" value="Genomic_DNA"/>
</dbReference>
<sequence length="140" mass="15751">MVYHAVARGKLTVERAIFQGQVEEGCGSWIICPEITSEATLAIRVYTERAWYIEDESEHNIEDEIEHESNTKATSTTFLPKNRLDSEYLWQAGGDWADPNGLLSQGHVSYPVPVDYQAQAKAQAEAQRTLERGIQGLRVN</sequence>
<proteinExistence type="predicted"/>
<accession>A0A5Q4BAD0</accession>
<comment type="caution">
    <text evidence="1">The sequence shown here is derived from an EMBL/GenBank/DDBJ whole genome shotgun (WGS) entry which is preliminary data.</text>
</comment>
<dbReference type="Proteomes" id="UP000326340">
    <property type="component" value="Unassembled WGS sequence"/>
</dbReference>
<organism evidence="1 2">
    <name type="scientific">Colletotrichum shisoi</name>
    <dbReference type="NCBI Taxonomy" id="2078593"/>
    <lineage>
        <taxon>Eukaryota</taxon>
        <taxon>Fungi</taxon>
        <taxon>Dikarya</taxon>
        <taxon>Ascomycota</taxon>
        <taxon>Pezizomycotina</taxon>
        <taxon>Sordariomycetes</taxon>
        <taxon>Hypocreomycetidae</taxon>
        <taxon>Glomerellales</taxon>
        <taxon>Glomerellaceae</taxon>
        <taxon>Colletotrichum</taxon>
        <taxon>Colletotrichum destructivum species complex</taxon>
    </lineage>
</organism>
<dbReference type="AlphaFoldDB" id="A0A5Q4BAD0"/>
<evidence type="ECO:0000313" key="1">
    <source>
        <dbReference type="EMBL" id="TQN63870.1"/>
    </source>
</evidence>
<evidence type="ECO:0000313" key="2">
    <source>
        <dbReference type="Proteomes" id="UP000326340"/>
    </source>
</evidence>
<keyword evidence="2" id="KW-1185">Reference proteome</keyword>
<reference evidence="1 2" key="1">
    <citation type="journal article" date="2019" name="Sci. Rep.">
        <title>Colletotrichum shisoi sp. nov., an anthracnose pathogen of Perilla frutescens in Japan: molecular phylogenetic, morphological and genomic evidence.</title>
        <authorList>
            <person name="Gan P."/>
            <person name="Tsushima A."/>
            <person name="Hiroyama R."/>
            <person name="Narusaka M."/>
            <person name="Takano Y."/>
            <person name="Narusaka Y."/>
            <person name="Kawaradani M."/>
            <person name="Damm U."/>
            <person name="Shirasu K."/>
        </authorList>
    </citation>
    <scope>NUCLEOTIDE SEQUENCE [LARGE SCALE GENOMIC DNA]</scope>
    <source>
        <strain evidence="1 2">PG-2018a</strain>
    </source>
</reference>
<gene>
    <name evidence="1" type="ORF">CSHISOI_11551</name>
</gene>
<protein>
    <submittedName>
        <fullName evidence="1">Uncharacterized protein</fullName>
    </submittedName>
</protein>